<dbReference type="InterPro" id="IPR018044">
    <property type="entry name" value="Peptidase_S11"/>
</dbReference>
<dbReference type="SUPFAM" id="SSF69189">
    <property type="entry name" value="Penicillin-binding protein associated domain"/>
    <property type="match status" value="1"/>
</dbReference>
<dbReference type="Gene3D" id="2.60.410.10">
    <property type="entry name" value="D-Ala-D-Ala carboxypeptidase, C-terminal domain"/>
    <property type="match status" value="1"/>
</dbReference>
<accession>F7NJ20</accession>
<organism evidence="18 19">
    <name type="scientific">Acetonema longum DSM 6540</name>
    <dbReference type="NCBI Taxonomy" id="1009370"/>
    <lineage>
        <taxon>Bacteria</taxon>
        <taxon>Bacillati</taxon>
        <taxon>Bacillota</taxon>
        <taxon>Negativicutes</taxon>
        <taxon>Acetonemataceae</taxon>
        <taxon>Acetonema</taxon>
    </lineage>
</organism>
<dbReference type="InterPro" id="IPR012907">
    <property type="entry name" value="Peptidase_S11_C"/>
</dbReference>
<dbReference type="EC" id="3.4.16.4" evidence="4"/>
<dbReference type="Pfam" id="PF00768">
    <property type="entry name" value="Peptidase_S11"/>
    <property type="match status" value="1"/>
</dbReference>
<dbReference type="eggNOG" id="COG1686">
    <property type="taxonomic scope" value="Bacteria"/>
</dbReference>
<evidence type="ECO:0000256" key="1">
    <source>
        <dbReference type="ARBA" id="ARBA00003217"/>
    </source>
</evidence>
<dbReference type="STRING" id="1009370.ALO_10364"/>
<proteinExistence type="inferred from homology"/>
<dbReference type="GO" id="GO:0009002">
    <property type="term" value="F:serine-type D-Ala-D-Ala carboxypeptidase activity"/>
    <property type="evidence" value="ECO:0007669"/>
    <property type="project" value="UniProtKB-EC"/>
</dbReference>
<evidence type="ECO:0000256" key="6">
    <source>
        <dbReference type="ARBA" id="ARBA00022670"/>
    </source>
</evidence>
<keyword evidence="9" id="KW-0133">Cell shape</keyword>
<feature type="active site" description="Proton acceptor" evidence="13">
    <location>
        <position position="68"/>
    </location>
</feature>
<dbReference type="GO" id="GO:0006508">
    <property type="term" value="P:proteolysis"/>
    <property type="evidence" value="ECO:0007669"/>
    <property type="project" value="UniProtKB-KW"/>
</dbReference>
<comment type="caution">
    <text evidence="18">The sequence shown here is derived from an EMBL/GenBank/DDBJ whole genome shotgun (WGS) entry which is preliminary data.</text>
</comment>
<keyword evidence="7 16" id="KW-0732">Signal</keyword>
<evidence type="ECO:0000256" key="3">
    <source>
        <dbReference type="ARBA" id="ARBA00007164"/>
    </source>
</evidence>
<dbReference type="MEROPS" id="S11.004"/>
<dbReference type="InterPro" id="IPR037167">
    <property type="entry name" value="Peptidase_S11_C_sf"/>
</dbReference>
<dbReference type="PRINTS" id="PR00725">
    <property type="entry name" value="DADACBPTASE1"/>
</dbReference>
<evidence type="ECO:0000256" key="9">
    <source>
        <dbReference type="ARBA" id="ARBA00022960"/>
    </source>
</evidence>
<keyword evidence="10" id="KW-0573">Peptidoglycan synthesis</keyword>
<dbReference type="InterPro" id="IPR015956">
    <property type="entry name" value="Peniciliin-bd_prot_C_sf"/>
</dbReference>
<feature type="active site" evidence="13">
    <location>
        <position position="120"/>
    </location>
</feature>
<dbReference type="InterPro" id="IPR012338">
    <property type="entry name" value="Beta-lactam/transpept-like"/>
</dbReference>
<dbReference type="OrthoDB" id="9791132at2"/>
<dbReference type="GO" id="GO:0008360">
    <property type="term" value="P:regulation of cell shape"/>
    <property type="evidence" value="ECO:0007669"/>
    <property type="project" value="UniProtKB-KW"/>
</dbReference>
<gene>
    <name evidence="18" type="ORF">ALO_10364</name>
</gene>
<keyword evidence="11" id="KW-0961">Cell wall biogenesis/degradation</keyword>
<dbReference type="GO" id="GO:0009252">
    <property type="term" value="P:peptidoglycan biosynthetic process"/>
    <property type="evidence" value="ECO:0007669"/>
    <property type="project" value="UniProtKB-UniPathway"/>
</dbReference>
<feature type="active site" description="Acyl-ester intermediate" evidence="13">
    <location>
        <position position="65"/>
    </location>
</feature>
<evidence type="ECO:0000256" key="4">
    <source>
        <dbReference type="ARBA" id="ARBA00012448"/>
    </source>
</evidence>
<dbReference type="AlphaFoldDB" id="F7NJ20"/>
<dbReference type="RefSeq" id="WP_004573351.1">
    <property type="nucleotide sequence ID" value="NZ_AFGF01000081.1"/>
</dbReference>
<dbReference type="Gene3D" id="3.40.710.10">
    <property type="entry name" value="DD-peptidase/beta-lactamase superfamily"/>
    <property type="match status" value="1"/>
</dbReference>
<evidence type="ECO:0000256" key="5">
    <source>
        <dbReference type="ARBA" id="ARBA00022645"/>
    </source>
</evidence>
<evidence type="ECO:0000259" key="17">
    <source>
        <dbReference type="SMART" id="SM00936"/>
    </source>
</evidence>
<evidence type="ECO:0000256" key="12">
    <source>
        <dbReference type="ARBA" id="ARBA00034000"/>
    </source>
</evidence>
<dbReference type="GO" id="GO:0071555">
    <property type="term" value="P:cell wall organization"/>
    <property type="evidence" value="ECO:0007669"/>
    <property type="project" value="UniProtKB-KW"/>
</dbReference>
<comment type="similarity">
    <text evidence="3 15">Belongs to the peptidase S11 family.</text>
</comment>
<dbReference type="UniPathway" id="UPA00219"/>
<dbReference type="PANTHER" id="PTHR21581:SF33">
    <property type="entry name" value="D-ALANYL-D-ALANINE CARBOXYPEPTIDASE DACB"/>
    <property type="match status" value="1"/>
</dbReference>
<protein>
    <recommendedName>
        <fullName evidence="4">serine-type D-Ala-D-Ala carboxypeptidase</fullName>
        <ecNumber evidence="4">3.4.16.4</ecNumber>
    </recommendedName>
</protein>
<reference evidence="18 19" key="1">
    <citation type="journal article" date="2011" name="EMBO J.">
        <title>Structural diversity of bacterial flagellar motors.</title>
        <authorList>
            <person name="Chen S."/>
            <person name="Beeby M."/>
            <person name="Murphy G.E."/>
            <person name="Leadbetter J.R."/>
            <person name="Hendrixson D.R."/>
            <person name="Briegel A."/>
            <person name="Li Z."/>
            <person name="Shi J."/>
            <person name="Tocheva E.I."/>
            <person name="Muller A."/>
            <person name="Dobro M.J."/>
            <person name="Jensen G.J."/>
        </authorList>
    </citation>
    <scope>NUCLEOTIDE SEQUENCE [LARGE SCALE GENOMIC DNA]</scope>
    <source>
        <strain evidence="18 19">DSM 6540</strain>
    </source>
</reference>
<dbReference type="SUPFAM" id="SSF56601">
    <property type="entry name" value="beta-lactamase/transpeptidase-like"/>
    <property type="match status" value="1"/>
</dbReference>
<keyword evidence="6" id="KW-0645">Protease</keyword>
<dbReference type="Pfam" id="PF07943">
    <property type="entry name" value="PBP5_C"/>
    <property type="match status" value="1"/>
</dbReference>
<dbReference type="PANTHER" id="PTHR21581">
    <property type="entry name" value="D-ALANYL-D-ALANINE CARBOXYPEPTIDASE"/>
    <property type="match status" value="1"/>
</dbReference>
<comment type="catalytic activity">
    <reaction evidence="12">
        <text>Preferential cleavage: (Ac)2-L-Lys-D-Ala-|-D-Ala. Also transpeptidation of peptidyl-alanyl moieties that are N-acyl substituents of D-alanine.</text>
        <dbReference type="EC" id="3.4.16.4"/>
    </reaction>
</comment>
<dbReference type="Proteomes" id="UP000003240">
    <property type="component" value="Unassembled WGS sequence"/>
</dbReference>
<evidence type="ECO:0000313" key="18">
    <source>
        <dbReference type="EMBL" id="EGO64017.1"/>
    </source>
</evidence>
<evidence type="ECO:0000256" key="11">
    <source>
        <dbReference type="ARBA" id="ARBA00023316"/>
    </source>
</evidence>
<evidence type="ECO:0000256" key="8">
    <source>
        <dbReference type="ARBA" id="ARBA00022801"/>
    </source>
</evidence>
<dbReference type="InterPro" id="IPR001967">
    <property type="entry name" value="Peptidase_S11_N"/>
</dbReference>
<comment type="pathway">
    <text evidence="2">Cell wall biogenesis; peptidoglycan biosynthesis.</text>
</comment>
<feature type="chain" id="PRO_5003359212" description="serine-type D-Ala-D-Ala carboxypeptidase" evidence="16">
    <location>
        <begin position="27"/>
        <end position="391"/>
    </location>
</feature>
<evidence type="ECO:0000256" key="2">
    <source>
        <dbReference type="ARBA" id="ARBA00004752"/>
    </source>
</evidence>
<keyword evidence="5 18" id="KW-0121">Carboxypeptidase</keyword>
<feature type="signal peptide" evidence="16">
    <location>
        <begin position="1"/>
        <end position="26"/>
    </location>
</feature>
<sequence length="391" mass="42294">MKIRRQSLILSVLSLYCLWLIPPAAAQSSPPPGPVIAADAAVLMDAKTGEVLWGKKAHERRAPASTTKILTAIVALERGQLDADVLVSPKAAHTPGSSMKVYSGQSLSLREMLTGLLLSSGNDAAVAIAEHIAGSVEEFAPLLNSKAAELGAKNTHFINPHGLTVPGHYSSAYDLALLTRYALANPIFAEIVRTKEESVDWQDIKGKEQAKTLRNTNRLLWLFPDADGVKTGTTGPAGKCLVSSASRGNQKLIAVVLHDNNRWTDSIKILEYGFRHFNLAEYAPKGQVIASLPVENGLYPAVNAIAAENAALVVKADDLPNIRVTVNLPEKIKAPVFPGQKLGEIVFYSGDQALKRVDVIAEAEVTERSYQRMLLNALFRVYRTLSGWGLF</sequence>
<feature type="domain" description="Peptidase S11 D-Ala-D-Ala carboxypeptidase A C-terminal" evidence="17">
    <location>
        <begin position="277"/>
        <end position="367"/>
    </location>
</feature>
<keyword evidence="8" id="KW-0378">Hydrolase</keyword>
<evidence type="ECO:0000256" key="7">
    <source>
        <dbReference type="ARBA" id="ARBA00022729"/>
    </source>
</evidence>
<dbReference type="EMBL" id="AFGF01000081">
    <property type="protein sequence ID" value="EGO64017.1"/>
    <property type="molecule type" value="Genomic_DNA"/>
</dbReference>
<comment type="function">
    <text evidence="1">Removes C-terminal D-alanyl residues from sugar-peptide cell wall precursors.</text>
</comment>
<evidence type="ECO:0000256" key="15">
    <source>
        <dbReference type="RuleBase" id="RU004016"/>
    </source>
</evidence>
<evidence type="ECO:0000256" key="16">
    <source>
        <dbReference type="SAM" id="SignalP"/>
    </source>
</evidence>
<evidence type="ECO:0000256" key="13">
    <source>
        <dbReference type="PIRSR" id="PIRSR618044-1"/>
    </source>
</evidence>
<evidence type="ECO:0000256" key="14">
    <source>
        <dbReference type="PIRSR" id="PIRSR618044-2"/>
    </source>
</evidence>
<keyword evidence="19" id="KW-1185">Reference proteome</keyword>
<feature type="binding site" evidence="14">
    <location>
        <position position="230"/>
    </location>
    <ligand>
        <name>substrate</name>
    </ligand>
</feature>
<evidence type="ECO:0000313" key="19">
    <source>
        <dbReference type="Proteomes" id="UP000003240"/>
    </source>
</evidence>
<dbReference type="SMART" id="SM00936">
    <property type="entry name" value="PBP5_C"/>
    <property type="match status" value="1"/>
</dbReference>
<name>F7NJ20_9FIRM</name>
<evidence type="ECO:0000256" key="10">
    <source>
        <dbReference type="ARBA" id="ARBA00022984"/>
    </source>
</evidence>